<dbReference type="EMBL" id="JAADJZ010000004">
    <property type="protein sequence ID" value="KAF2875679.1"/>
    <property type="molecule type" value="Genomic_DNA"/>
</dbReference>
<feature type="chain" id="PRO_5028923752" evidence="1">
    <location>
        <begin position="38"/>
        <end position="164"/>
    </location>
</feature>
<evidence type="ECO:0000313" key="2">
    <source>
        <dbReference type="EMBL" id="KAF2875679.1"/>
    </source>
</evidence>
<dbReference type="Proteomes" id="UP000481861">
    <property type="component" value="Unassembled WGS sequence"/>
</dbReference>
<sequence length="164" mass="18262">MASPESGFRALLTKMSSRCFVILYLAFELLSKEGTEAETLYKKLSQQITSLQRLRQTCEKEALLHLHLHQIALSKTIQQSQTDISTDISSRIEDQLQKFQADATARLQESQAELYKDVVSSLSRVIETQVSNAVQTLRDEIPGMIDKQLEKRFGKGEGGTGAGG</sequence>
<evidence type="ECO:0000256" key="1">
    <source>
        <dbReference type="SAM" id="SignalP"/>
    </source>
</evidence>
<protein>
    <submittedName>
        <fullName evidence="2">Uncharacterized protein</fullName>
    </submittedName>
</protein>
<accession>A0A7C8MEF9</accession>
<name>A0A7C8MEF9_9PLEO</name>
<keyword evidence="1" id="KW-0732">Signal</keyword>
<reference evidence="2 3" key="1">
    <citation type="submission" date="2020-01" db="EMBL/GenBank/DDBJ databases">
        <authorList>
            <consortium name="DOE Joint Genome Institute"/>
            <person name="Haridas S."/>
            <person name="Albert R."/>
            <person name="Binder M."/>
            <person name="Bloem J."/>
            <person name="Labutti K."/>
            <person name="Salamov A."/>
            <person name="Andreopoulos B."/>
            <person name="Baker S.E."/>
            <person name="Barry K."/>
            <person name="Bills G."/>
            <person name="Bluhm B.H."/>
            <person name="Cannon C."/>
            <person name="Castanera R."/>
            <person name="Culley D.E."/>
            <person name="Daum C."/>
            <person name="Ezra D."/>
            <person name="Gonzalez J.B."/>
            <person name="Henrissat B."/>
            <person name="Kuo A."/>
            <person name="Liang C."/>
            <person name="Lipzen A."/>
            <person name="Lutzoni F."/>
            <person name="Magnuson J."/>
            <person name="Mondo S."/>
            <person name="Nolan M."/>
            <person name="Ohm R."/>
            <person name="Pangilinan J."/>
            <person name="Park H.-J.H."/>
            <person name="Ramirez L."/>
            <person name="Alfaro M."/>
            <person name="Sun H."/>
            <person name="Tritt A."/>
            <person name="Yoshinaga Y."/>
            <person name="Zwiers L.-H.L."/>
            <person name="Turgeon B.G."/>
            <person name="Goodwin S.B."/>
            <person name="Spatafora J.W."/>
            <person name="Crous P.W."/>
            <person name="Grigoriev I.V."/>
        </authorList>
    </citation>
    <scope>NUCLEOTIDE SEQUENCE [LARGE SCALE GENOMIC DNA]</scope>
    <source>
        <strain evidence="2 3">CBS 611.86</strain>
    </source>
</reference>
<evidence type="ECO:0000313" key="3">
    <source>
        <dbReference type="Proteomes" id="UP000481861"/>
    </source>
</evidence>
<feature type="signal peptide" evidence="1">
    <location>
        <begin position="1"/>
        <end position="37"/>
    </location>
</feature>
<comment type="caution">
    <text evidence="2">The sequence shown here is derived from an EMBL/GenBank/DDBJ whole genome shotgun (WGS) entry which is preliminary data.</text>
</comment>
<dbReference type="AlphaFoldDB" id="A0A7C8MEF9"/>
<proteinExistence type="predicted"/>
<keyword evidence="3" id="KW-1185">Reference proteome</keyword>
<gene>
    <name evidence="2" type="ORF">BDV95DRAFT_615676</name>
</gene>
<organism evidence="2 3">
    <name type="scientific">Massariosphaeria phaeospora</name>
    <dbReference type="NCBI Taxonomy" id="100035"/>
    <lineage>
        <taxon>Eukaryota</taxon>
        <taxon>Fungi</taxon>
        <taxon>Dikarya</taxon>
        <taxon>Ascomycota</taxon>
        <taxon>Pezizomycotina</taxon>
        <taxon>Dothideomycetes</taxon>
        <taxon>Pleosporomycetidae</taxon>
        <taxon>Pleosporales</taxon>
        <taxon>Pleosporales incertae sedis</taxon>
        <taxon>Massariosphaeria</taxon>
    </lineage>
</organism>